<dbReference type="KEGG" id="ppsc:EHS13_11150"/>
<dbReference type="Pfam" id="PF04327">
    <property type="entry name" value="Peptidase_Prp"/>
    <property type="match status" value="1"/>
</dbReference>
<sequence length="114" mass="12651">MIRVTIERLSLNDHIHSFKVKGHAMFADPGQDIVCAGVSAVTVGTVNAVEALLGFEMQSQMKDGFLQAEAPGNLDSQKQEKLQLLLESMVVMLQSIETSYGNYIKVKQSKVRRR</sequence>
<evidence type="ECO:0000256" key="4">
    <source>
        <dbReference type="ARBA" id="ARBA00022807"/>
    </source>
</evidence>
<evidence type="ECO:0000256" key="6">
    <source>
        <dbReference type="ARBA" id="ARBA00044538"/>
    </source>
</evidence>
<protein>
    <recommendedName>
        <fullName evidence="6">Ribosomal processing cysteine protease Prp</fullName>
    </recommendedName>
</protein>
<dbReference type="AlphaFoldDB" id="A0A6B8RH27"/>
<dbReference type="Gene3D" id="3.30.70.1490">
    <property type="entry name" value="Cysteine protease Prp"/>
    <property type="match status" value="1"/>
</dbReference>
<dbReference type="GO" id="GO:0008234">
    <property type="term" value="F:cysteine-type peptidase activity"/>
    <property type="evidence" value="ECO:0007669"/>
    <property type="project" value="UniProtKB-KW"/>
</dbReference>
<name>A0A6B8RH27_9BACL</name>
<keyword evidence="8" id="KW-1185">Reference proteome</keyword>
<dbReference type="PANTHER" id="PTHR39178">
    <property type="entry name" value="HYPOTHETICAL RIBOSOME-ASSOCIATED PROTEIN"/>
    <property type="match status" value="1"/>
</dbReference>
<comment type="similarity">
    <text evidence="5">Belongs to the Prp family.</text>
</comment>
<evidence type="ECO:0000256" key="1">
    <source>
        <dbReference type="ARBA" id="ARBA00022517"/>
    </source>
</evidence>
<keyword evidence="3" id="KW-0378">Hydrolase</keyword>
<keyword evidence="2 7" id="KW-0645">Protease</keyword>
<reference evidence="8" key="1">
    <citation type="submission" date="2018-11" db="EMBL/GenBank/DDBJ databases">
        <title>Complete genome sequence of Paenibacillus sp. ML311-T8.</title>
        <authorList>
            <person name="Nam Y.-D."/>
            <person name="Kang J."/>
            <person name="Chung W.-H."/>
            <person name="Park Y.S."/>
        </authorList>
    </citation>
    <scope>NUCLEOTIDE SEQUENCE [LARGE SCALE GENOMIC DNA]</scope>
    <source>
        <strain evidence="8">ML311-T8</strain>
    </source>
</reference>
<dbReference type="EMBL" id="CP034235">
    <property type="protein sequence ID" value="QGQ95399.1"/>
    <property type="molecule type" value="Genomic_DNA"/>
</dbReference>
<accession>A0A6B8RH27</accession>
<dbReference type="InterPro" id="IPR036764">
    <property type="entry name" value="Peptidase_Prp_sf"/>
</dbReference>
<dbReference type="CDD" id="cd16332">
    <property type="entry name" value="Prp-like"/>
    <property type="match status" value="1"/>
</dbReference>
<evidence type="ECO:0000256" key="3">
    <source>
        <dbReference type="ARBA" id="ARBA00022801"/>
    </source>
</evidence>
<dbReference type="PANTHER" id="PTHR39178:SF1">
    <property type="entry name" value="RIBOSOMAL-PROCESSING CYSTEINE PROTEASE PRP"/>
    <property type="match status" value="1"/>
</dbReference>
<proteinExistence type="inferred from homology"/>
<dbReference type="RefSeq" id="WP_155700424.1">
    <property type="nucleotide sequence ID" value="NZ_CP034235.1"/>
</dbReference>
<dbReference type="InterPro" id="IPR007422">
    <property type="entry name" value="Peptidase_Prp"/>
</dbReference>
<evidence type="ECO:0000256" key="2">
    <source>
        <dbReference type="ARBA" id="ARBA00022670"/>
    </source>
</evidence>
<keyword evidence="4" id="KW-0788">Thiol protease</keyword>
<dbReference type="SUPFAM" id="SSF118010">
    <property type="entry name" value="TM1457-like"/>
    <property type="match status" value="1"/>
</dbReference>
<dbReference type="Proteomes" id="UP000426246">
    <property type="component" value="Chromosome"/>
</dbReference>
<evidence type="ECO:0000313" key="8">
    <source>
        <dbReference type="Proteomes" id="UP000426246"/>
    </source>
</evidence>
<evidence type="ECO:0000256" key="5">
    <source>
        <dbReference type="ARBA" id="ARBA00044503"/>
    </source>
</evidence>
<organism evidence="7 8">
    <name type="scientific">Paenibacillus psychroresistens</name>
    <dbReference type="NCBI Taxonomy" id="1778678"/>
    <lineage>
        <taxon>Bacteria</taxon>
        <taxon>Bacillati</taxon>
        <taxon>Bacillota</taxon>
        <taxon>Bacilli</taxon>
        <taxon>Bacillales</taxon>
        <taxon>Paenibacillaceae</taxon>
        <taxon>Paenibacillus</taxon>
    </lineage>
</organism>
<gene>
    <name evidence="7" type="ORF">EHS13_11150</name>
</gene>
<keyword evidence="1" id="KW-0690">Ribosome biogenesis</keyword>
<dbReference type="GO" id="GO:0042254">
    <property type="term" value="P:ribosome biogenesis"/>
    <property type="evidence" value="ECO:0007669"/>
    <property type="project" value="UniProtKB-KW"/>
</dbReference>
<evidence type="ECO:0000313" key="7">
    <source>
        <dbReference type="EMBL" id="QGQ95399.1"/>
    </source>
</evidence>
<dbReference type="GO" id="GO:0006508">
    <property type="term" value="P:proteolysis"/>
    <property type="evidence" value="ECO:0007669"/>
    <property type="project" value="UniProtKB-KW"/>
</dbReference>
<dbReference type="OrthoDB" id="48998at2"/>